<dbReference type="Gene3D" id="1.20.1070.10">
    <property type="entry name" value="Rhodopsin 7-helix transmembrane proteins"/>
    <property type="match status" value="2"/>
</dbReference>
<feature type="transmembrane region" description="Helical" evidence="10">
    <location>
        <begin position="154"/>
        <end position="172"/>
    </location>
</feature>
<evidence type="ECO:0000256" key="10">
    <source>
        <dbReference type="SAM" id="Phobius"/>
    </source>
</evidence>
<protein>
    <recommendedName>
        <fullName evidence="11">G-protein coupled receptors family 1 profile domain-containing protein</fullName>
    </recommendedName>
</protein>
<reference evidence="12 13" key="1">
    <citation type="submission" date="2022-05" db="EMBL/GenBank/DDBJ databases">
        <authorList>
            <consortium name="Genoscope - CEA"/>
            <person name="William W."/>
        </authorList>
    </citation>
    <scope>NUCLEOTIDE SEQUENCE [LARGE SCALE GENOMIC DNA]</scope>
</reference>
<keyword evidence="13" id="KW-1185">Reference proteome</keyword>
<evidence type="ECO:0000256" key="9">
    <source>
        <dbReference type="RuleBase" id="RU000688"/>
    </source>
</evidence>
<feature type="transmembrane region" description="Helical" evidence="10">
    <location>
        <begin position="305"/>
        <end position="323"/>
    </location>
</feature>
<evidence type="ECO:0000256" key="5">
    <source>
        <dbReference type="ARBA" id="ARBA00023040"/>
    </source>
</evidence>
<keyword evidence="6 10" id="KW-0472">Membrane</keyword>
<proteinExistence type="inferred from homology"/>
<comment type="caution">
    <text evidence="12">The sequence shown here is derived from an EMBL/GenBank/DDBJ whole genome shotgun (WGS) entry which is preliminary data.</text>
</comment>
<gene>
    <name evidence="12" type="ORF">PLOB_00012633</name>
</gene>
<comment type="similarity">
    <text evidence="9">Belongs to the G-protein coupled receptor 1 family.</text>
</comment>
<name>A0ABN8NIC7_9CNID</name>
<dbReference type="PROSITE" id="PS00237">
    <property type="entry name" value="G_PROTEIN_RECEP_F1_1"/>
    <property type="match status" value="2"/>
</dbReference>
<evidence type="ECO:0000256" key="2">
    <source>
        <dbReference type="ARBA" id="ARBA00022475"/>
    </source>
</evidence>
<evidence type="ECO:0000259" key="11">
    <source>
        <dbReference type="PROSITE" id="PS50262"/>
    </source>
</evidence>
<feature type="transmembrane region" description="Helical" evidence="10">
    <location>
        <begin position="224"/>
        <end position="240"/>
    </location>
</feature>
<evidence type="ECO:0000256" key="1">
    <source>
        <dbReference type="ARBA" id="ARBA00004651"/>
    </source>
</evidence>
<feature type="transmembrane region" description="Helical" evidence="10">
    <location>
        <begin position="121"/>
        <end position="142"/>
    </location>
</feature>
<dbReference type="PANTHER" id="PTHR24249">
    <property type="entry name" value="HISTAMINE RECEPTOR-RELATED G-PROTEIN COUPLED RECEPTOR"/>
    <property type="match status" value="1"/>
</dbReference>
<evidence type="ECO:0000256" key="6">
    <source>
        <dbReference type="ARBA" id="ARBA00023136"/>
    </source>
</evidence>
<feature type="domain" description="G-protein coupled receptors family 1 profile" evidence="11">
    <location>
        <begin position="55"/>
        <end position="346"/>
    </location>
</feature>
<dbReference type="PANTHER" id="PTHR24249:SF421">
    <property type="entry name" value="G-PROTEIN COUPLED RECEPTORS FAMILY 1 PROFILE DOMAIN-CONTAINING PROTEIN"/>
    <property type="match status" value="1"/>
</dbReference>
<feature type="transmembrane region" description="Helical" evidence="10">
    <location>
        <begin position="75"/>
        <end position="94"/>
    </location>
</feature>
<sequence length="346" mass="38704">MANTSSSNGFFKPAECPYLKDVAWRDEFLLTEGIYNHLLAIISINSISVLPTVLSNALVIFAVATRGQLRNESTILLACLAGADLLTGLLGQPIRIATEVQRILKKGTFCSALERVSTLSLIWHILATLTHLLLITTDRYIAIKKPLRYREIVTTRRVTVAVFSAWAFTIFLRNKATILLACLAEADLLTGLLGQPIRIAVEVQRLRKTGIFCGALERVSMLSLGWHIFATLSHLLLITVDRYIAIKKPLRYREIVTTRRVTVAVLLAWASTIFVAIQDSILAAINSDTNIYSVYWNLTVVTLNILGLISIIVIVAIYSYIFLDVRRQQRAQTEHLSVEEIATIRR</sequence>
<keyword evidence="8 9" id="KW-0807">Transducer</keyword>
<accession>A0ABN8NIC7</accession>
<feature type="non-terminal residue" evidence="12">
    <location>
        <position position="346"/>
    </location>
</feature>
<keyword evidence="7 9" id="KW-0675">Receptor</keyword>
<keyword evidence="2" id="KW-1003">Cell membrane</keyword>
<dbReference type="SUPFAM" id="SSF81321">
    <property type="entry name" value="Family A G protein-coupled receptor-like"/>
    <property type="match status" value="2"/>
</dbReference>
<keyword evidence="3 9" id="KW-0812">Transmembrane</keyword>
<evidence type="ECO:0000256" key="8">
    <source>
        <dbReference type="ARBA" id="ARBA00023224"/>
    </source>
</evidence>
<evidence type="ECO:0000256" key="7">
    <source>
        <dbReference type="ARBA" id="ARBA00023170"/>
    </source>
</evidence>
<dbReference type="CDD" id="cd00637">
    <property type="entry name" value="7tm_classA_rhodopsin-like"/>
    <property type="match status" value="1"/>
</dbReference>
<evidence type="ECO:0000256" key="3">
    <source>
        <dbReference type="ARBA" id="ARBA00022692"/>
    </source>
</evidence>
<keyword evidence="4 10" id="KW-1133">Transmembrane helix</keyword>
<dbReference type="PRINTS" id="PR00237">
    <property type="entry name" value="GPCRRHODOPSN"/>
</dbReference>
<dbReference type="Pfam" id="PF00001">
    <property type="entry name" value="7tm_1"/>
    <property type="match status" value="2"/>
</dbReference>
<evidence type="ECO:0000256" key="4">
    <source>
        <dbReference type="ARBA" id="ARBA00022989"/>
    </source>
</evidence>
<evidence type="ECO:0000313" key="12">
    <source>
        <dbReference type="EMBL" id="CAH3105024.1"/>
    </source>
</evidence>
<feature type="transmembrane region" description="Helical" evidence="10">
    <location>
        <begin position="261"/>
        <end position="285"/>
    </location>
</feature>
<dbReference type="InterPro" id="IPR050569">
    <property type="entry name" value="TAAR"/>
</dbReference>
<organism evidence="12 13">
    <name type="scientific">Porites lobata</name>
    <dbReference type="NCBI Taxonomy" id="104759"/>
    <lineage>
        <taxon>Eukaryota</taxon>
        <taxon>Metazoa</taxon>
        <taxon>Cnidaria</taxon>
        <taxon>Anthozoa</taxon>
        <taxon>Hexacorallia</taxon>
        <taxon>Scleractinia</taxon>
        <taxon>Fungiina</taxon>
        <taxon>Poritidae</taxon>
        <taxon>Porites</taxon>
    </lineage>
</organism>
<dbReference type="Proteomes" id="UP001159405">
    <property type="component" value="Unassembled WGS sequence"/>
</dbReference>
<dbReference type="InterPro" id="IPR000276">
    <property type="entry name" value="GPCR_Rhodpsn"/>
</dbReference>
<dbReference type="InterPro" id="IPR017452">
    <property type="entry name" value="GPCR_Rhodpsn_7TM"/>
</dbReference>
<keyword evidence="5 9" id="KW-0297">G-protein coupled receptor</keyword>
<dbReference type="PROSITE" id="PS50262">
    <property type="entry name" value="G_PROTEIN_RECEP_F1_2"/>
    <property type="match status" value="1"/>
</dbReference>
<dbReference type="EMBL" id="CALNXK010000017">
    <property type="protein sequence ID" value="CAH3105024.1"/>
    <property type="molecule type" value="Genomic_DNA"/>
</dbReference>
<feature type="transmembrane region" description="Helical" evidence="10">
    <location>
        <begin position="38"/>
        <end position="63"/>
    </location>
</feature>
<comment type="subcellular location">
    <subcellularLocation>
        <location evidence="1">Cell membrane</location>
        <topology evidence="1">Multi-pass membrane protein</topology>
    </subcellularLocation>
</comment>
<evidence type="ECO:0000313" key="13">
    <source>
        <dbReference type="Proteomes" id="UP001159405"/>
    </source>
</evidence>